<keyword evidence="5" id="KW-0325">Glycoprotein</keyword>
<reference evidence="8" key="1">
    <citation type="submission" date="2025-08" db="UniProtKB">
        <authorList>
            <consortium name="RefSeq"/>
        </authorList>
    </citation>
    <scope>IDENTIFICATION</scope>
    <source>
        <tissue evidence="8">Seedling</tissue>
    </source>
</reference>
<evidence type="ECO:0000313" key="7">
    <source>
        <dbReference type="Proteomes" id="UP001652623"/>
    </source>
</evidence>
<organism evidence="7 8">
    <name type="scientific">Ziziphus jujuba</name>
    <name type="common">Chinese jujube</name>
    <name type="synonym">Ziziphus sativa</name>
    <dbReference type="NCBI Taxonomy" id="326968"/>
    <lineage>
        <taxon>Eukaryota</taxon>
        <taxon>Viridiplantae</taxon>
        <taxon>Streptophyta</taxon>
        <taxon>Embryophyta</taxon>
        <taxon>Tracheophyta</taxon>
        <taxon>Spermatophyta</taxon>
        <taxon>Magnoliopsida</taxon>
        <taxon>eudicotyledons</taxon>
        <taxon>Gunneridae</taxon>
        <taxon>Pentapetalae</taxon>
        <taxon>rosids</taxon>
        <taxon>fabids</taxon>
        <taxon>Rosales</taxon>
        <taxon>Rhamnaceae</taxon>
        <taxon>Paliureae</taxon>
        <taxon>Ziziphus</taxon>
    </lineage>
</organism>
<name>A0ABM3IQI6_ZIZJJ</name>
<gene>
    <name evidence="8" type="primary">LOC125423421</name>
</gene>
<evidence type="ECO:0000256" key="4">
    <source>
        <dbReference type="ARBA" id="ARBA00023136"/>
    </source>
</evidence>
<comment type="subcellular location">
    <subcellularLocation>
        <location evidence="1">Membrane</location>
        <topology evidence="1">Single-pass type II membrane protein</topology>
    </subcellularLocation>
</comment>
<dbReference type="PANTHER" id="PTHR45719">
    <property type="entry name" value="GLYCOSYLTRANSFERASE"/>
    <property type="match status" value="1"/>
</dbReference>
<evidence type="ECO:0000256" key="1">
    <source>
        <dbReference type="ARBA" id="ARBA00004606"/>
    </source>
</evidence>
<dbReference type="RefSeq" id="XP_048333450.2">
    <property type="nucleotide sequence ID" value="XM_048477493.2"/>
</dbReference>
<keyword evidence="7" id="KW-1185">Reference proteome</keyword>
<evidence type="ECO:0000256" key="6">
    <source>
        <dbReference type="SAM" id="MobiDB-lite"/>
    </source>
</evidence>
<dbReference type="Proteomes" id="UP001652623">
    <property type="component" value="Chromosome 3"/>
</dbReference>
<feature type="compositionally biased region" description="Basic and acidic residues" evidence="6">
    <location>
        <begin position="23"/>
        <end position="34"/>
    </location>
</feature>
<keyword evidence="4" id="KW-0472">Membrane</keyword>
<accession>A0ABM3IQI6</accession>
<evidence type="ECO:0000256" key="2">
    <source>
        <dbReference type="ARBA" id="ARBA00022676"/>
    </source>
</evidence>
<dbReference type="Pfam" id="PF02485">
    <property type="entry name" value="Branch"/>
    <property type="match status" value="1"/>
</dbReference>
<dbReference type="InterPro" id="IPR003406">
    <property type="entry name" value="Glyco_trans_14"/>
</dbReference>
<evidence type="ECO:0000256" key="3">
    <source>
        <dbReference type="ARBA" id="ARBA00022679"/>
    </source>
</evidence>
<sequence>MLISTAVPKKIKKKKERRKRDLKKQLSRDTDRRTERRIRANAKQSLKTNNFYFSELNHQTPCLYSSFFNRLSPKHIFFFFLVSVKEMQNPHSPSPQPSTPFFSSSTFKDPKATLSIILAISLIFFLALSSSPFTSSSSSSSSQRSRPDPFLFPTRQTHLIIFQGNNPLDPPPPSIAYLISGSSGDSGRILRLLFAVYHPRNQYLLHLDRSASQTDREGLALKVQSIPIFKAAQNVNVLGKADFVYSKGSSSISFTLHGASVLLRMSNNWDWFISLNAGDYPLVTQDDLLHILSYLPKDLNFANHSSYIGWRESRKLKPIIVDPGLYLSERTDMFYATQKRDLPNAYRLFTGSSFSILSRNFVEFCILGTDNLPRILMMYFSNTPSSLSNYFPTILCNSRQFNRTIINHNLRYAEFASPSNEEPRPLGSKDFDAIIQSGAAFASRFQSNDPLLDRIDKEILSRTHGNVVPGGWCLGEPGNDTCSVWGDADVLRPGPGARRLEKFIVGLLSNGTFQSNRCIFE</sequence>
<feature type="region of interest" description="Disordered" evidence="6">
    <location>
        <begin position="1"/>
        <end position="34"/>
    </location>
</feature>
<feature type="compositionally biased region" description="Basic residues" evidence="6">
    <location>
        <begin position="9"/>
        <end position="22"/>
    </location>
</feature>
<keyword evidence="3" id="KW-0808">Transferase</keyword>
<protein>
    <submittedName>
        <fullName evidence="8">Beta-glucuronosyltransferase GlcAT14B</fullName>
    </submittedName>
</protein>
<evidence type="ECO:0000256" key="5">
    <source>
        <dbReference type="ARBA" id="ARBA00023180"/>
    </source>
</evidence>
<dbReference type="InterPro" id="IPR044610">
    <property type="entry name" value="GLCAT14A/B/C"/>
</dbReference>
<dbReference type="GeneID" id="125423421"/>
<proteinExistence type="predicted"/>
<keyword evidence="2" id="KW-0328">Glycosyltransferase</keyword>
<evidence type="ECO:0000313" key="8">
    <source>
        <dbReference type="RefSeq" id="XP_048333450.2"/>
    </source>
</evidence>
<dbReference type="PANTHER" id="PTHR45719:SF10">
    <property type="entry name" value="CORE-2_I-BRANCHING BETA-1,6-N-ACETYLGLUCOSAMINYLTRANSFERASE FAMILY PROTEIN"/>
    <property type="match status" value="1"/>
</dbReference>